<feature type="transmembrane region" description="Helical" evidence="7">
    <location>
        <begin position="12"/>
        <end position="32"/>
    </location>
</feature>
<evidence type="ECO:0000256" key="3">
    <source>
        <dbReference type="ARBA" id="ARBA00022679"/>
    </source>
</evidence>
<dbReference type="InterPro" id="IPR017475">
    <property type="entry name" value="EPS_sugar_tfrase"/>
</dbReference>
<proteinExistence type="inferred from homology"/>
<dbReference type="EMBL" id="MHOB01000024">
    <property type="protein sequence ID" value="OGZ57450.1"/>
    <property type="molecule type" value="Genomic_DNA"/>
</dbReference>
<accession>A0A1G2H550</accession>
<evidence type="ECO:0000313" key="10">
    <source>
        <dbReference type="Proteomes" id="UP000178996"/>
    </source>
</evidence>
<evidence type="ECO:0000256" key="7">
    <source>
        <dbReference type="SAM" id="Phobius"/>
    </source>
</evidence>
<protein>
    <recommendedName>
        <fullName evidence="8">Bacterial sugar transferase domain-containing protein</fullName>
    </recommendedName>
</protein>
<feature type="transmembrane region" description="Helical" evidence="7">
    <location>
        <begin position="76"/>
        <end position="96"/>
    </location>
</feature>
<dbReference type="Proteomes" id="UP000178996">
    <property type="component" value="Unassembled WGS sequence"/>
</dbReference>
<dbReference type="PANTHER" id="PTHR30576:SF0">
    <property type="entry name" value="UNDECAPRENYL-PHOSPHATE N-ACETYLGALACTOSAMINYL 1-PHOSPHATE TRANSFERASE-RELATED"/>
    <property type="match status" value="1"/>
</dbReference>
<dbReference type="GO" id="GO:0016020">
    <property type="term" value="C:membrane"/>
    <property type="evidence" value="ECO:0007669"/>
    <property type="project" value="UniProtKB-SubCell"/>
</dbReference>
<keyword evidence="6 7" id="KW-0472">Membrane</keyword>
<reference evidence="9 10" key="1">
    <citation type="journal article" date="2016" name="Nat. Commun.">
        <title>Thousands of microbial genomes shed light on interconnected biogeochemical processes in an aquifer system.</title>
        <authorList>
            <person name="Anantharaman K."/>
            <person name="Brown C.T."/>
            <person name="Hug L.A."/>
            <person name="Sharon I."/>
            <person name="Castelle C.J."/>
            <person name="Probst A.J."/>
            <person name="Thomas B.C."/>
            <person name="Singh A."/>
            <person name="Wilkins M.J."/>
            <person name="Karaoz U."/>
            <person name="Brodie E.L."/>
            <person name="Williams K.H."/>
            <person name="Hubbard S.S."/>
            <person name="Banfield J.F."/>
        </authorList>
    </citation>
    <scope>NUCLEOTIDE SEQUENCE [LARGE SCALE GENOMIC DNA]</scope>
</reference>
<evidence type="ECO:0000256" key="1">
    <source>
        <dbReference type="ARBA" id="ARBA00004141"/>
    </source>
</evidence>
<feature type="transmembrane region" description="Helical" evidence="7">
    <location>
        <begin position="255"/>
        <end position="279"/>
    </location>
</feature>
<dbReference type="AlphaFoldDB" id="A0A1G2H550"/>
<evidence type="ECO:0000259" key="8">
    <source>
        <dbReference type="Pfam" id="PF02397"/>
    </source>
</evidence>
<sequence>MSLGTYRTLMLIVGDIVIFWIGLTIALFVRYGPVKFANEIPIHIFPFIIVFSIWVLIFYIAGLYEVRTTSNYQKTLKVAVSSMFAGGLVAMSLFYFVPALTITPKTNLVLTVLFTLLGLLGWRLFFTSASKHTSKIRIALLGSSPDIEELAHTIFSYPQLGYSIAARITDTQAGILSLIRDQKIDIVVAPREAHSNTALIGTLYEALHNRIRFIDASMFYEQILGKVPVSLISKIWFLENLAETEKTFFEGVKRILDIVLATVIGLGAIILFPLIAILIKIDSSGPIFIRQKRVGRYGKPFTIYKYRTMIALSSDGLAEENGAQWSQTNDTRVTRAGKILRSTRIDELPQIWNIIWGELSFIGPRPERPEFVESLRKEIPFYDVRHLIRPGLSGWAQINPPYYYASKEETLLKLQYDLFYIKNRDLGLDLAIVLKTLMVILSQQGR</sequence>
<evidence type="ECO:0000256" key="6">
    <source>
        <dbReference type="ARBA" id="ARBA00023136"/>
    </source>
</evidence>
<evidence type="ECO:0000256" key="5">
    <source>
        <dbReference type="ARBA" id="ARBA00022989"/>
    </source>
</evidence>
<feature type="domain" description="Bacterial sugar transferase" evidence="8">
    <location>
        <begin position="253"/>
        <end position="441"/>
    </location>
</feature>
<keyword evidence="4 7" id="KW-0812">Transmembrane</keyword>
<dbReference type="Pfam" id="PF02397">
    <property type="entry name" value="Bac_transf"/>
    <property type="match status" value="1"/>
</dbReference>
<dbReference type="GO" id="GO:0016780">
    <property type="term" value="F:phosphotransferase activity, for other substituted phosphate groups"/>
    <property type="evidence" value="ECO:0007669"/>
    <property type="project" value="TreeGrafter"/>
</dbReference>
<organism evidence="9 10">
    <name type="scientific">Candidatus Ryanbacteria bacterium RIFCSPLOWO2_12_FULL_47_9c</name>
    <dbReference type="NCBI Taxonomy" id="1802131"/>
    <lineage>
        <taxon>Bacteria</taxon>
        <taxon>Candidatus Ryaniibacteriota</taxon>
    </lineage>
</organism>
<keyword evidence="5 7" id="KW-1133">Transmembrane helix</keyword>
<dbReference type="NCBIfam" id="TIGR03025">
    <property type="entry name" value="EPS_sugtrans"/>
    <property type="match status" value="1"/>
</dbReference>
<feature type="transmembrane region" description="Helical" evidence="7">
    <location>
        <begin position="44"/>
        <end position="64"/>
    </location>
</feature>
<keyword evidence="3" id="KW-0808">Transferase</keyword>
<evidence type="ECO:0000256" key="4">
    <source>
        <dbReference type="ARBA" id="ARBA00022692"/>
    </source>
</evidence>
<evidence type="ECO:0000313" key="9">
    <source>
        <dbReference type="EMBL" id="OGZ57450.1"/>
    </source>
</evidence>
<gene>
    <name evidence="9" type="ORF">A3G60_00415</name>
</gene>
<comment type="caution">
    <text evidence="9">The sequence shown here is derived from an EMBL/GenBank/DDBJ whole genome shotgun (WGS) entry which is preliminary data.</text>
</comment>
<dbReference type="InterPro" id="IPR003362">
    <property type="entry name" value="Bact_transf"/>
</dbReference>
<comment type="subcellular location">
    <subcellularLocation>
        <location evidence="1">Membrane</location>
        <topology evidence="1">Multi-pass membrane protein</topology>
    </subcellularLocation>
</comment>
<feature type="transmembrane region" description="Helical" evidence="7">
    <location>
        <begin position="108"/>
        <end position="126"/>
    </location>
</feature>
<comment type="similarity">
    <text evidence="2">Belongs to the bacterial sugar transferase family.</text>
</comment>
<evidence type="ECO:0000256" key="2">
    <source>
        <dbReference type="ARBA" id="ARBA00006464"/>
    </source>
</evidence>
<name>A0A1G2H550_9BACT</name>
<dbReference type="PANTHER" id="PTHR30576">
    <property type="entry name" value="COLANIC BIOSYNTHESIS UDP-GLUCOSE LIPID CARRIER TRANSFERASE"/>
    <property type="match status" value="1"/>
</dbReference>